<dbReference type="InterPro" id="IPR004181">
    <property type="entry name" value="Znf_MIZ"/>
</dbReference>
<dbReference type="EMBL" id="JAACJK010000010">
    <property type="protein sequence ID" value="KAF5338896.1"/>
    <property type="molecule type" value="Genomic_DNA"/>
</dbReference>
<dbReference type="OrthoDB" id="26899at2759"/>
<feature type="domain" description="SP-RING-type" evidence="13">
    <location>
        <begin position="270"/>
        <end position="352"/>
    </location>
</feature>
<evidence type="ECO:0000256" key="3">
    <source>
        <dbReference type="ARBA" id="ARBA00008212"/>
    </source>
</evidence>
<keyword evidence="5" id="KW-0479">Metal-binding</keyword>
<evidence type="ECO:0000256" key="10">
    <source>
        <dbReference type="PROSITE-ProRule" id="PRU00452"/>
    </source>
</evidence>
<dbReference type="Pfam" id="PF11789">
    <property type="entry name" value="zf-Nse"/>
    <property type="match status" value="1"/>
</dbReference>
<keyword evidence="7" id="KW-0833">Ubl conjugation pathway</keyword>
<dbReference type="Proteomes" id="UP000541558">
    <property type="component" value="Unassembled WGS sequence"/>
</dbReference>
<dbReference type="GO" id="GO:0030915">
    <property type="term" value="C:Smc5-Smc6 complex"/>
    <property type="evidence" value="ECO:0007669"/>
    <property type="project" value="InterPro"/>
</dbReference>
<dbReference type="GO" id="GO:0005634">
    <property type="term" value="C:nucleus"/>
    <property type="evidence" value="ECO:0007669"/>
    <property type="project" value="UniProtKB-SubCell"/>
</dbReference>
<feature type="coiled-coil region" evidence="11">
    <location>
        <begin position="340"/>
        <end position="367"/>
    </location>
</feature>
<dbReference type="PROSITE" id="PS51044">
    <property type="entry name" value="ZF_SP_RING"/>
    <property type="match status" value="1"/>
</dbReference>
<evidence type="ECO:0000259" key="13">
    <source>
        <dbReference type="PROSITE" id="PS51044"/>
    </source>
</evidence>
<dbReference type="InterPro" id="IPR013083">
    <property type="entry name" value="Znf_RING/FYVE/PHD"/>
</dbReference>
<evidence type="ECO:0000256" key="5">
    <source>
        <dbReference type="ARBA" id="ARBA00022723"/>
    </source>
</evidence>
<feature type="compositionally biased region" description="Acidic residues" evidence="12">
    <location>
        <begin position="92"/>
        <end position="108"/>
    </location>
</feature>
<evidence type="ECO:0000256" key="11">
    <source>
        <dbReference type="SAM" id="Coils"/>
    </source>
</evidence>
<dbReference type="AlphaFoldDB" id="A0A8H5CD52"/>
<evidence type="ECO:0000256" key="8">
    <source>
        <dbReference type="ARBA" id="ARBA00022833"/>
    </source>
</evidence>
<dbReference type="PANTHER" id="PTHR21330">
    <property type="entry name" value="E3 SUMO-PROTEIN LIGASE NSE2"/>
    <property type="match status" value="1"/>
</dbReference>
<evidence type="ECO:0000313" key="15">
    <source>
        <dbReference type="Proteomes" id="UP000541558"/>
    </source>
</evidence>
<name>A0A8H5CD52_9AGAR</name>
<comment type="caution">
    <text evidence="14">The sequence shown here is derived from an EMBL/GenBank/DDBJ whole genome shotgun (WGS) entry which is preliminary data.</text>
</comment>
<evidence type="ECO:0000313" key="14">
    <source>
        <dbReference type="EMBL" id="KAF5338896.1"/>
    </source>
</evidence>
<dbReference type="CDD" id="cd16651">
    <property type="entry name" value="SPL-RING_NSE2"/>
    <property type="match status" value="1"/>
</dbReference>
<keyword evidence="11" id="KW-0175">Coiled coil</keyword>
<keyword evidence="4" id="KW-0808">Transferase</keyword>
<dbReference type="UniPathway" id="UPA00886"/>
<comment type="pathway">
    <text evidence="2">Protein modification; protein sumoylation.</text>
</comment>
<accession>A0A8H5CD52</accession>
<protein>
    <recommendedName>
        <fullName evidence="13">SP-RING-type domain-containing protein</fullName>
    </recommendedName>
</protein>
<dbReference type="GO" id="GO:0061665">
    <property type="term" value="F:SUMO ligase activity"/>
    <property type="evidence" value="ECO:0007669"/>
    <property type="project" value="TreeGrafter"/>
</dbReference>
<evidence type="ECO:0000256" key="2">
    <source>
        <dbReference type="ARBA" id="ARBA00004718"/>
    </source>
</evidence>
<evidence type="ECO:0000256" key="1">
    <source>
        <dbReference type="ARBA" id="ARBA00004123"/>
    </source>
</evidence>
<keyword evidence="15" id="KW-1185">Reference proteome</keyword>
<comment type="subcellular location">
    <subcellularLocation>
        <location evidence="1">Nucleus</location>
    </subcellularLocation>
</comment>
<evidence type="ECO:0000256" key="4">
    <source>
        <dbReference type="ARBA" id="ARBA00022679"/>
    </source>
</evidence>
<dbReference type="GO" id="GO:0016925">
    <property type="term" value="P:protein sumoylation"/>
    <property type="evidence" value="ECO:0007669"/>
    <property type="project" value="UniProtKB-UniPathway"/>
</dbReference>
<dbReference type="GO" id="GO:0008270">
    <property type="term" value="F:zinc ion binding"/>
    <property type="evidence" value="ECO:0007669"/>
    <property type="project" value="UniProtKB-KW"/>
</dbReference>
<sequence length="371" mass="41983">MRQTKRTRLRLFPFTTRPSSPIARMPTASSSRRRPTNRRQNSEDIEMDRPTQTQAMDDVESDDDAPRPTRRNAAKQPAAKGKGKSVKKSDSDNEADEEEDEDDEDDIIDVEKFRDQPIQKTQAHVLPGLETDWDTIDKIIRQNWTVLERIGVGLADAAEDDNEPEEIAELDTIMRELVDISAKFRNNGSVLNEMYQKIQQGDQIDDAMDRYKNGVVERNEAYAAKTSRQKYSKVPEYVDFKSAIWSALHPDTPMPPLTNFIEKEEGDDSDDDDLEIGGQTVDYKCPITLTLLKDPLTSAACGHSFSAAAIRASFDNPNKAMKCPAAGCRQLLTLSQCKPNPKLAQRVKAYERRIARQEEKDDDSDDEEVID</sequence>
<dbReference type="InterPro" id="IPR026846">
    <property type="entry name" value="Nse2(Mms21)"/>
</dbReference>
<keyword evidence="6 10" id="KW-0863">Zinc-finger</keyword>
<dbReference type="GO" id="GO:0000724">
    <property type="term" value="P:double-strand break repair via homologous recombination"/>
    <property type="evidence" value="ECO:0007669"/>
    <property type="project" value="InterPro"/>
</dbReference>
<keyword evidence="9" id="KW-0539">Nucleus</keyword>
<proteinExistence type="inferred from homology"/>
<dbReference type="Gene3D" id="3.30.40.10">
    <property type="entry name" value="Zinc/RING finger domain, C3HC4 (zinc finger)"/>
    <property type="match status" value="1"/>
</dbReference>
<feature type="region of interest" description="Disordered" evidence="12">
    <location>
        <begin position="1"/>
        <end position="108"/>
    </location>
</feature>
<evidence type="ECO:0000256" key="6">
    <source>
        <dbReference type="ARBA" id="ARBA00022771"/>
    </source>
</evidence>
<keyword evidence="8" id="KW-0862">Zinc</keyword>
<dbReference type="PANTHER" id="PTHR21330:SF1">
    <property type="entry name" value="E3 SUMO-PROTEIN LIGASE NSE2"/>
    <property type="match status" value="1"/>
</dbReference>
<dbReference type="SUPFAM" id="SSF57850">
    <property type="entry name" value="RING/U-box"/>
    <property type="match status" value="1"/>
</dbReference>
<comment type="similarity">
    <text evidence="3">Belongs to the NSE2 family.</text>
</comment>
<evidence type="ECO:0000256" key="12">
    <source>
        <dbReference type="SAM" id="MobiDB-lite"/>
    </source>
</evidence>
<evidence type="ECO:0000256" key="7">
    <source>
        <dbReference type="ARBA" id="ARBA00022786"/>
    </source>
</evidence>
<organism evidence="14 15">
    <name type="scientific">Ephemerocybe angulata</name>
    <dbReference type="NCBI Taxonomy" id="980116"/>
    <lineage>
        <taxon>Eukaryota</taxon>
        <taxon>Fungi</taxon>
        <taxon>Dikarya</taxon>
        <taxon>Basidiomycota</taxon>
        <taxon>Agaricomycotina</taxon>
        <taxon>Agaricomycetes</taxon>
        <taxon>Agaricomycetidae</taxon>
        <taxon>Agaricales</taxon>
        <taxon>Agaricineae</taxon>
        <taxon>Psathyrellaceae</taxon>
        <taxon>Ephemerocybe</taxon>
    </lineage>
</organism>
<reference evidence="14 15" key="1">
    <citation type="journal article" date="2020" name="ISME J.">
        <title>Uncovering the hidden diversity of litter-decomposition mechanisms in mushroom-forming fungi.</title>
        <authorList>
            <person name="Floudas D."/>
            <person name="Bentzer J."/>
            <person name="Ahren D."/>
            <person name="Johansson T."/>
            <person name="Persson P."/>
            <person name="Tunlid A."/>
        </authorList>
    </citation>
    <scope>NUCLEOTIDE SEQUENCE [LARGE SCALE GENOMIC DNA]</scope>
    <source>
        <strain evidence="14 15">CBS 175.51</strain>
    </source>
</reference>
<gene>
    <name evidence="14" type="ORF">D9611_008760</name>
</gene>
<evidence type="ECO:0000256" key="9">
    <source>
        <dbReference type="ARBA" id="ARBA00023242"/>
    </source>
</evidence>